<evidence type="ECO:0000313" key="2">
    <source>
        <dbReference type="Proteomes" id="UP000054217"/>
    </source>
</evidence>
<keyword evidence="2" id="KW-1185">Reference proteome</keyword>
<dbReference type="InParanoid" id="A0A0C3ISM9"/>
<organism evidence="1 2">
    <name type="scientific">Pisolithus tinctorius Marx 270</name>
    <dbReference type="NCBI Taxonomy" id="870435"/>
    <lineage>
        <taxon>Eukaryota</taxon>
        <taxon>Fungi</taxon>
        <taxon>Dikarya</taxon>
        <taxon>Basidiomycota</taxon>
        <taxon>Agaricomycotina</taxon>
        <taxon>Agaricomycetes</taxon>
        <taxon>Agaricomycetidae</taxon>
        <taxon>Boletales</taxon>
        <taxon>Sclerodermatineae</taxon>
        <taxon>Pisolithaceae</taxon>
        <taxon>Pisolithus</taxon>
    </lineage>
</organism>
<dbReference type="Proteomes" id="UP000054217">
    <property type="component" value="Unassembled WGS sequence"/>
</dbReference>
<protein>
    <submittedName>
        <fullName evidence="1">Uncharacterized protein</fullName>
    </submittedName>
</protein>
<reference evidence="1 2" key="1">
    <citation type="submission" date="2014-04" db="EMBL/GenBank/DDBJ databases">
        <authorList>
            <consortium name="DOE Joint Genome Institute"/>
            <person name="Kuo A."/>
            <person name="Kohler A."/>
            <person name="Costa M.D."/>
            <person name="Nagy L.G."/>
            <person name="Floudas D."/>
            <person name="Copeland A."/>
            <person name="Barry K.W."/>
            <person name="Cichocki N."/>
            <person name="Veneault-Fourrey C."/>
            <person name="LaButti K."/>
            <person name="Lindquist E.A."/>
            <person name="Lipzen A."/>
            <person name="Lundell T."/>
            <person name="Morin E."/>
            <person name="Murat C."/>
            <person name="Sun H."/>
            <person name="Tunlid A."/>
            <person name="Henrissat B."/>
            <person name="Grigoriev I.V."/>
            <person name="Hibbett D.S."/>
            <person name="Martin F."/>
            <person name="Nordberg H.P."/>
            <person name="Cantor M.N."/>
            <person name="Hua S.X."/>
        </authorList>
    </citation>
    <scope>NUCLEOTIDE SEQUENCE [LARGE SCALE GENOMIC DNA]</scope>
    <source>
        <strain evidence="1 2">Marx 270</strain>
    </source>
</reference>
<sequence length="210" mass="23881">MIPTEPIIVLAPITTCKLCKGDYCELYFFTNKGLKDVELTPQSTDDDAMALLQLGDGLHSFVPIAATHAKGNITRDKDLSWEEFTKAAHCLVSAMKDNDWPKGQTHSHVRFWLALENHPWRHGSCNISKKALLEYQASIHCRWHNTLSTPQSFNIALINNMLLTQIQDKLVHSAWVVELNSFRQVSFSLQASLNENKLTNKYPLTPWYVS</sequence>
<dbReference type="STRING" id="870435.A0A0C3ISM9"/>
<evidence type="ECO:0000313" key="1">
    <source>
        <dbReference type="EMBL" id="KIN99892.1"/>
    </source>
</evidence>
<gene>
    <name evidence="1" type="ORF">M404DRAFT_29946</name>
</gene>
<reference evidence="2" key="2">
    <citation type="submission" date="2015-01" db="EMBL/GenBank/DDBJ databases">
        <title>Evolutionary Origins and Diversification of the Mycorrhizal Mutualists.</title>
        <authorList>
            <consortium name="DOE Joint Genome Institute"/>
            <consortium name="Mycorrhizal Genomics Consortium"/>
            <person name="Kohler A."/>
            <person name="Kuo A."/>
            <person name="Nagy L.G."/>
            <person name="Floudas D."/>
            <person name="Copeland A."/>
            <person name="Barry K.W."/>
            <person name="Cichocki N."/>
            <person name="Veneault-Fourrey C."/>
            <person name="LaButti K."/>
            <person name="Lindquist E.A."/>
            <person name="Lipzen A."/>
            <person name="Lundell T."/>
            <person name="Morin E."/>
            <person name="Murat C."/>
            <person name="Riley R."/>
            <person name="Ohm R."/>
            <person name="Sun H."/>
            <person name="Tunlid A."/>
            <person name="Henrissat B."/>
            <person name="Grigoriev I.V."/>
            <person name="Hibbett D.S."/>
            <person name="Martin F."/>
        </authorList>
    </citation>
    <scope>NUCLEOTIDE SEQUENCE [LARGE SCALE GENOMIC DNA]</scope>
    <source>
        <strain evidence="2">Marx 270</strain>
    </source>
</reference>
<proteinExistence type="predicted"/>
<dbReference type="AlphaFoldDB" id="A0A0C3ISM9"/>
<dbReference type="OrthoDB" id="2688210at2759"/>
<dbReference type="EMBL" id="KN832000">
    <property type="protein sequence ID" value="KIN99892.1"/>
    <property type="molecule type" value="Genomic_DNA"/>
</dbReference>
<accession>A0A0C3ISM9</accession>
<dbReference type="HOGENOM" id="CLU_052398_2_0_1"/>
<name>A0A0C3ISM9_PISTI</name>